<proteinExistence type="predicted"/>
<evidence type="ECO:0000256" key="1">
    <source>
        <dbReference type="ARBA" id="ARBA00022729"/>
    </source>
</evidence>
<dbReference type="Gene3D" id="1.50.10.100">
    <property type="entry name" value="Chondroitin AC/alginate lyase"/>
    <property type="match status" value="1"/>
</dbReference>
<reference evidence="4" key="1">
    <citation type="submission" date="2016-03" db="EMBL/GenBank/DDBJ databases">
        <authorList>
            <person name="Ploux O."/>
        </authorList>
    </citation>
    <scope>NUCLEOTIDE SEQUENCE</scope>
    <source>
        <strain evidence="4">UC10</strain>
    </source>
</reference>
<dbReference type="EMBL" id="LT598653">
    <property type="protein sequence ID" value="SBV34694.1"/>
    <property type="molecule type" value="Genomic_DNA"/>
</dbReference>
<dbReference type="GO" id="GO:0016829">
    <property type="term" value="F:lyase activity"/>
    <property type="evidence" value="ECO:0007669"/>
    <property type="project" value="UniProtKB-KW"/>
</dbReference>
<sequence length="391" mass="42817">MPVAAPVCDASEGYAASFDGRRTFALRPADLEAIKAALPDDPAIGAAYRDLIARADKALAAKPASVIDKRSIPVSGDRHDYVSLARYWWPDPANPKGAYVRRDGDTNPEIESDRFDRAALARMVRDADTLALAHYYSGERKYAEGAARVIRAWFLDPARRMNPNMNFAQAVPGVSNGRAEGVLDGAGFIAVIDAAGLIAPSGALTADETSALEGWFSRYVDWMLMSPNGRAEGKAANNHGLWYDAQVARFALFARRPDVARRIVVAFPAKRLARQVDPSGALPKELTRTRSFHYSLYALDAAYALADSAACLGIDLYRAEERGRSLRQATDYVAAYRGRASDWPYKEQSWPAATLDRLLVRADDAWGPGAYPRAVDGDLLLRRRIAPKSLQ</sequence>
<evidence type="ECO:0000313" key="4">
    <source>
        <dbReference type="EMBL" id="SBV34694.1"/>
    </source>
</evidence>
<dbReference type="InterPro" id="IPR008929">
    <property type="entry name" value="Chondroitin_lyas"/>
</dbReference>
<dbReference type="InterPro" id="IPR008397">
    <property type="entry name" value="Alginate_lyase_dom"/>
</dbReference>
<evidence type="ECO:0000259" key="3">
    <source>
        <dbReference type="Pfam" id="PF05426"/>
    </source>
</evidence>
<accession>A0A1Y5Q5D0</accession>
<gene>
    <name evidence="4" type="ORF">SPPYR_3579</name>
</gene>
<dbReference type="GO" id="GO:0042597">
    <property type="term" value="C:periplasmic space"/>
    <property type="evidence" value="ECO:0007669"/>
    <property type="project" value="InterPro"/>
</dbReference>
<dbReference type="Pfam" id="PF05426">
    <property type="entry name" value="Alginate_lyase"/>
    <property type="match status" value="1"/>
</dbReference>
<name>A0A1Y5Q5D0_9SPHN</name>
<dbReference type="AlphaFoldDB" id="A0A1Y5Q5D0"/>
<protein>
    <recommendedName>
        <fullName evidence="3">Alginate lyase domain-containing protein</fullName>
    </recommendedName>
</protein>
<organism evidence="4">
    <name type="scientific">uncultured Sphingopyxis sp</name>
    <dbReference type="NCBI Taxonomy" id="310581"/>
    <lineage>
        <taxon>Bacteria</taxon>
        <taxon>Pseudomonadati</taxon>
        <taxon>Pseudomonadota</taxon>
        <taxon>Alphaproteobacteria</taxon>
        <taxon>Sphingomonadales</taxon>
        <taxon>Sphingomonadaceae</taxon>
        <taxon>Sphingopyxis</taxon>
        <taxon>environmental samples</taxon>
    </lineage>
</organism>
<dbReference type="KEGG" id="sphu:SPPYR_3579"/>
<dbReference type="RefSeq" id="WP_295321659.1">
    <property type="nucleotide sequence ID" value="NZ_LT598653.1"/>
</dbReference>
<feature type="domain" description="Alginate lyase" evidence="3">
    <location>
        <begin position="68"/>
        <end position="342"/>
    </location>
</feature>
<keyword evidence="2" id="KW-0456">Lyase</keyword>
<dbReference type="SUPFAM" id="SSF48230">
    <property type="entry name" value="Chondroitin AC/alginate lyase"/>
    <property type="match status" value="1"/>
</dbReference>
<keyword evidence="1" id="KW-0732">Signal</keyword>
<evidence type="ECO:0000256" key="2">
    <source>
        <dbReference type="ARBA" id="ARBA00023239"/>
    </source>
</evidence>